<feature type="transmembrane region" description="Helical" evidence="1">
    <location>
        <begin position="7"/>
        <end position="26"/>
    </location>
</feature>
<dbReference type="EMBL" id="AJ293568">
    <property type="protein sequence ID" value="CAC21366.1"/>
    <property type="molecule type" value="Genomic_DNA"/>
</dbReference>
<dbReference type="Pfam" id="PF08204">
    <property type="entry name" value="V-set_CD47"/>
    <property type="match status" value="1"/>
</dbReference>
<protein>
    <submittedName>
        <fullName evidence="4">128L protein</fullName>
    </submittedName>
</protein>
<organismHost>
    <name type="scientific">Simiiformes</name>
    <dbReference type="NCBI Taxonomy" id="314293"/>
</organismHost>
<keyword evidence="1" id="KW-0472">Membrane</keyword>
<evidence type="ECO:0000313" key="5">
    <source>
        <dbReference type="Proteomes" id="UP000136581"/>
    </source>
</evidence>
<name>Q9DHI5_YLDV</name>
<evidence type="ECO:0000259" key="2">
    <source>
        <dbReference type="Pfam" id="PF04549"/>
    </source>
</evidence>
<accession>Q9DHI5</accession>
<dbReference type="InterPro" id="IPR036179">
    <property type="entry name" value="Ig-like_dom_sf"/>
</dbReference>
<reference evidence="4 5" key="1">
    <citation type="journal article" date="2001" name="Virology">
        <title>The genome sequence of Yaba-like disease virus, a yatapoxvirus.</title>
        <authorList>
            <person name="Lee H.J."/>
            <person name="Essani K."/>
            <person name="Smith G.L."/>
        </authorList>
    </citation>
    <scope>NUCLEOTIDE SEQUENCE [LARGE SCALE GENOMIC DNA]</scope>
</reference>
<dbReference type="InterPro" id="IPR013270">
    <property type="entry name" value="CD47_Vset"/>
</dbReference>
<evidence type="ECO:0000259" key="3">
    <source>
        <dbReference type="Pfam" id="PF08204"/>
    </source>
</evidence>
<feature type="transmembrane region" description="Helical" evidence="1">
    <location>
        <begin position="106"/>
        <end position="125"/>
    </location>
</feature>
<keyword evidence="1" id="KW-0812">Transmembrane</keyword>
<dbReference type="OrthoDB" id="19794at10239"/>
<feature type="transmembrane region" description="Helical" evidence="1">
    <location>
        <begin position="168"/>
        <end position="189"/>
    </location>
</feature>
<evidence type="ECO:0000313" key="4">
    <source>
        <dbReference type="EMBL" id="CAC21366.1"/>
    </source>
</evidence>
<organismHost>
    <name type="scientific">Homo sapiens</name>
    <name type="common">Human</name>
    <dbReference type="NCBI Taxonomy" id="9606"/>
</organismHost>
<feature type="transmembrane region" description="Helical" evidence="1">
    <location>
        <begin position="226"/>
        <end position="252"/>
    </location>
</feature>
<evidence type="ECO:0000256" key="1">
    <source>
        <dbReference type="SAM" id="Phobius"/>
    </source>
</evidence>
<feature type="domain" description="CD47-like transmembrane" evidence="2">
    <location>
        <begin position="106"/>
        <end position="251"/>
    </location>
</feature>
<dbReference type="GeneID" id="918696"/>
<dbReference type="InterPro" id="IPR013147">
    <property type="entry name" value="CD47-like_TM"/>
</dbReference>
<dbReference type="RefSeq" id="NP_073513.1">
    <property type="nucleotide sequence ID" value="NC_002642.1"/>
</dbReference>
<organism evidence="4 5">
    <name type="scientific">Yaba-like disease virus</name>
    <name type="common">YLDV</name>
    <dbReference type="NCBI Taxonomy" id="132475"/>
    <lineage>
        <taxon>Viruses</taxon>
        <taxon>Varidnaviria</taxon>
        <taxon>Bamfordvirae</taxon>
        <taxon>Nucleocytoviricota</taxon>
        <taxon>Pokkesviricetes</taxon>
        <taxon>Chitovirales</taxon>
        <taxon>Poxviridae</taxon>
        <taxon>Chordopoxvirinae</taxon>
        <taxon>Yatapoxvirus</taxon>
        <taxon>Yatapoxvirus tanapox</taxon>
        <taxon>Tanapox virus</taxon>
    </lineage>
</organism>
<proteinExistence type="predicted"/>
<sequence length="272" mass="32189">MYMYMYMYMYNYIIICLFKLSLSTYIKVNYTTCNSSIYIVCSSNLPYNSIIEWKFNNKVILNNNNTLKFNFNNNLSGNYTCKALNLFNKIELQLVINWITSEEKTVILYLLVTQLVVLWITILTLSLKINKFKKVINLYATLIWVTILCLFIQYILRLNKKYSFIDIYGIMLISVLLFSSIGVNVLTLLKIKKNKYLIVIIILKTVASILFFLVYLLILFYCYKNIFGLFLIYNLLIINIFELSYLVCLLIIPIELRIKYKKLIMIKSNLNL</sequence>
<feature type="transmembrane region" description="Helical" evidence="1">
    <location>
        <begin position="196"/>
        <end position="220"/>
    </location>
</feature>
<keyword evidence="5" id="KW-1185">Reference proteome</keyword>
<dbReference type="Proteomes" id="UP000136581">
    <property type="component" value="Segment"/>
</dbReference>
<dbReference type="KEGG" id="vg:918696"/>
<dbReference type="Pfam" id="PF04549">
    <property type="entry name" value="CD47"/>
    <property type="match status" value="1"/>
</dbReference>
<dbReference type="SUPFAM" id="SSF48726">
    <property type="entry name" value="Immunoglobulin"/>
    <property type="match status" value="1"/>
</dbReference>
<feature type="transmembrane region" description="Helical" evidence="1">
    <location>
        <begin position="137"/>
        <end position="156"/>
    </location>
</feature>
<gene>
    <name evidence="4" type="primary">128L</name>
</gene>
<feature type="domain" description="CD47 immunoglobulin-like" evidence="3">
    <location>
        <begin position="7"/>
        <end position="104"/>
    </location>
</feature>
<keyword evidence="1" id="KW-1133">Transmembrane helix</keyword>